<evidence type="ECO:0000313" key="1">
    <source>
        <dbReference type="EMBL" id="KAJ7542574.1"/>
    </source>
</evidence>
<evidence type="ECO:0000313" key="2">
    <source>
        <dbReference type="Proteomes" id="UP001162992"/>
    </source>
</evidence>
<name>A0ACC2CL11_DIPCM</name>
<keyword evidence="2" id="KW-1185">Reference proteome</keyword>
<accession>A0ACC2CL11</accession>
<dbReference type="Proteomes" id="UP001162992">
    <property type="component" value="Chromosome 9"/>
</dbReference>
<sequence length="108" mass="12075">MDNNWRATLAQDSRTKIVRRIMDTLQKHMPVSGHEGMSELYKIALRFEEKIFQTATDQQDYLRKISVKMLSLETKAQGGLNNPPAASSGTAGQAPVKQPDPGIRFSKT</sequence>
<dbReference type="EMBL" id="CM055100">
    <property type="protein sequence ID" value="KAJ7542574.1"/>
    <property type="molecule type" value="Genomic_DNA"/>
</dbReference>
<comment type="caution">
    <text evidence="1">The sequence shown here is derived from an EMBL/GenBank/DDBJ whole genome shotgun (WGS) entry which is preliminary data.</text>
</comment>
<reference evidence="2" key="1">
    <citation type="journal article" date="2024" name="Proc. Natl. Acad. Sci. U.S.A.">
        <title>Extraordinary preservation of gene collinearity over three hundred million years revealed in homosporous lycophytes.</title>
        <authorList>
            <person name="Li C."/>
            <person name="Wickell D."/>
            <person name="Kuo L.Y."/>
            <person name="Chen X."/>
            <person name="Nie B."/>
            <person name="Liao X."/>
            <person name="Peng D."/>
            <person name="Ji J."/>
            <person name="Jenkins J."/>
            <person name="Williams M."/>
            <person name="Shu S."/>
            <person name="Plott C."/>
            <person name="Barry K."/>
            <person name="Rajasekar S."/>
            <person name="Grimwood J."/>
            <person name="Han X."/>
            <person name="Sun S."/>
            <person name="Hou Z."/>
            <person name="He W."/>
            <person name="Dai G."/>
            <person name="Sun C."/>
            <person name="Schmutz J."/>
            <person name="Leebens-Mack J.H."/>
            <person name="Li F.W."/>
            <person name="Wang L."/>
        </authorList>
    </citation>
    <scope>NUCLEOTIDE SEQUENCE [LARGE SCALE GENOMIC DNA]</scope>
    <source>
        <strain evidence="2">cv. PW_Plant_1</strain>
    </source>
</reference>
<protein>
    <submittedName>
        <fullName evidence="1">Uncharacterized protein</fullName>
    </submittedName>
</protein>
<gene>
    <name evidence="1" type="ORF">O6H91_09G001500</name>
</gene>
<organism evidence="1 2">
    <name type="scientific">Diphasiastrum complanatum</name>
    <name type="common">Issler's clubmoss</name>
    <name type="synonym">Lycopodium complanatum</name>
    <dbReference type="NCBI Taxonomy" id="34168"/>
    <lineage>
        <taxon>Eukaryota</taxon>
        <taxon>Viridiplantae</taxon>
        <taxon>Streptophyta</taxon>
        <taxon>Embryophyta</taxon>
        <taxon>Tracheophyta</taxon>
        <taxon>Lycopodiopsida</taxon>
        <taxon>Lycopodiales</taxon>
        <taxon>Lycopodiaceae</taxon>
        <taxon>Lycopodioideae</taxon>
        <taxon>Diphasiastrum</taxon>
    </lineage>
</organism>
<proteinExistence type="predicted"/>